<protein>
    <submittedName>
        <fullName evidence="2">Uncharacterized protein</fullName>
    </submittedName>
</protein>
<gene>
    <name evidence="2" type="ORF">LAESUDRAFT_731287</name>
</gene>
<feature type="compositionally biased region" description="Acidic residues" evidence="1">
    <location>
        <begin position="494"/>
        <end position="503"/>
    </location>
</feature>
<evidence type="ECO:0000256" key="1">
    <source>
        <dbReference type="SAM" id="MobiDB-lite"/>
    </source>
</evidence>
<dbReference type="STRING" id="1314785.A0A165BPJ0"/>
<name>A0A165BPJ0_9APHY</name>
<proteinExistence type="predicted"/>
<feature type="compositionally biased region" description="Polar residues" evidence="1">
    <location>
        <begin position="645"/>
        <end position="663"/>
    </location>
</feature>
<feature type="compositionally biased region" description="Basic and acidic residues" evidence="1">
    <location>
        <begin position="697"/>
        <end position="715"/>
    </location>
</feature>
<evidence type="ECO:0000313" key="3">
    <source>
        <dbReference type="Proteomes" id="UP000076871"/>
    </source>
</evidence>
<feature type="compositionally biased region" description="Polar residues" evidence="1">
    <location>
        <begin position="327"/>
        <end position="336"/>
    </location>
</feature>
<dbReference type="InParanoid" id="A0A165BPJ0"/>
<feature type="compositionally biased region" description="Basic and acidic residues" evidence="1">
    <location>
        <begin position="401"/>
        <end position="431"/>
    </location>
</feature>
<reference evidence="2 3" key="1">
    <citation type="journal article" date="2016" name="Mol. Biol. Evol.">
        <title>Comparative Genomics of Early-Diverging Mushroom-Forming Fungi Provides Insights into the Origins of Lignocellulose Decay Capabilities.</title>
        <authorList>
            <person name="Nagy L.G."/>
            <person name="Riley R."/>
            <person name="Tritt A."/>
            <person name="Adam C."/>
            <person name="Daum C."/>
            <person name="Floudas D."/>
            <person name="Sun H."/>
            <person name="Yadav J.S."/>
            <person name="Pangilinan J."/>
            <person name="Larsson K.H."/>
            <person name="Matsuura K."/>
            <person name="Barry K."/>
            <person name="Labutti K."/>
            <person name="Kuo R."/>
            <person name="Ohm R.A."/>
            <person name="Bhattacharya S.S."/>
            <person name="Shirouzu T."/>
            <person name="Yoshinaga Y."/>
            <person name="Martin F.M."/>
            <person name="Grigoriev I.V."/>
            <person name="Hibbett D.S."/>
        </authorList>
    </citation>
    <scope>NUCLEOTIDE SEQUENCE [LARGE SCALE GENOMIC DNA]</scope>
    <source>
        <strain evidence="2 3">93-53</strain>
    </source>
</reference>
<feature type="region of interest" description="Disordered" evidence="1">
    <location>
        <begin position="776"/>
        <end position="805"/>
    </location>
</feature>
<feature type="region of interest" description="Disordered" evidence="1">
    <location>
        <begin position="296"/>
        <end position="734"/>
    </location>
</feature>
<dbReference type="OrthoDB" id="3040699at2759"/>
<dbReference type="RefSeq" id="XP_040759162.1">
    <property type="nucleotide sequence ID" value="XM_040910014.1"/>
</dbReference>
<feature type="region of interest" description="Disordered" evidence="1">
    <location>
        <begin position="237"/>
        <end position="268"/>
    </location>
</feature>
<organism evidence="2 3">
    <name type="scientific">Laetiporus sulphureus 93-53</name>
    <dbReference type="NCBI Taxonomy" id="1314785"/>
    <lineage>
        <taxon>Eukaryota</taxon>
        <taxon>Fungi</taxon>
        <taxon>Dikarya</taxon>
        <taxon>Basidiomycota</taxon>
        <taxon>Agaricomycotina</taxon>
        <taxon>Agaricomycetes</taxon>
        <taxon>Polyporales</taxon>
        <taxon>Laetiporus</taxon>
    </lineage>
</organism>
<dbReference type="AlphaFoldDB" id="A0A165BPJ0"/>
<accession>A0A165BPJ0</accession>
<feature type="compositionally biased region" description="Basic and acidic residues" evidence="1">
    <location>
        <begin position="596"/>
        <end position="607"/>
    </location>
</feature>
<feature type="compositionally biased region" description="Polar residues" evidence="1">
    <location>
        <begin position="304"/>
        <end position="317"/>
    </location>
</feature>
<feature type="compositionally biased region" description="Acidic residues" evidence="1">
    <location>
        <begin position="719"/>
        <end position="729"/>
    </location>
</feature>
<sequence length="1054" mass="113987">MARNVDAERNNEKLFPIFRKNLSDGVFTTFKATSDKLASWLSRDRAYYARALPIIVELLETAHVQVRRAGGTPGNQSLWAEPYAKLIHTVYPFLPLFTNPLLKARVENLIRELDSISGVSDHPLQRSQGLPILPAASIAMQNDAHAGGSLQAAFPIKTEPSETYGAPVSAGSTSYLFPISQAPIKQETAEDAAPQLPLPLQTAAEPNSTQVEPKSKKSFIDVDEFIQADLEWYQVGKQQTASKESDGAATAVTSPAAHDHHEKVPAADASAAIGSVEKNPNEPTSSISTAASPIADAKAEVTVEDQSSPSNATQAGSSAAVDDAATKFTSSVTSPTLPRLKNPLNSIASQKLDKKKKKKGPPGLRYLPVPPDEKMVASMSGEGVTSVLVEGTEEQQTPDAMQKDEIRMASPDASRDVKEHAESDKASDDVTRPLVVAESNPAEGAPSVQERDESVHATRHHESLAETPAGAALPPHPSPSREEFRPQQATEGPVEGDVDMVDEQQDRQKDIAEASEQSMEVDEMLRQGPTASNEADDREMQPEPTAESETVEAITQFATPAVEPPVEAGGGLAEPLQQPAEAAQDVLPDDAAGEVPLHEGGFEHNPAEESSTAPEPQPLAQIEHEAADLPSPSTVSVPRKRLRSLSITDSSSRQKLRTSSPSRKSPGEETAERMTQASDAGSPSGDDARKSPLALEARLDEQVEPLSHVDIETSHSTEGTDEGMEEGEVDSTLQNSEVDTSLRAHDNVAAPSLAQDAVRDRMTIDESQLLERIVSPPTQAAPAGKSPRAASIVPGKTSVRCDPVIPGDDDDVIEEGEISSQLLDEELEHTDAGEKGEIMQNGPSRRPAYVRRLPLDSDTLAEPAVIIWSSQGSAKIETVVEFDLNPDHAALISQWVGRYDTRDDMTRSKCMSISSFALSDCTERVRENSDMSLEEVTNDLPTMWPRDGKLWAMLKNGQVDHGFTLSPPFIRQDESIVDISKIVTAGKNQLRIFQLNDYSSYVFTIRLHTPTAAQLEELQQRRYHKDNWNNFLQSLGTFKSPKLDLPGEVSVTSA</sequence>
<evidence type="ECO:0000313" key="2">
    <source>
        <dbReference type="EMBL" id="KZT01422.1"/>
    </source>
</evidence>
<feature type="compositionally biased region" description="Basic and acidic residues" evidence="1">
    <location>
        <begin position="449"/>
        <end position="464"/>
    </location>
</feature>
<dbReference type="GeneID" id="63827043"/>
<dbReference type="Proteomes" id="UP000076871">
    <property type="component" value="Unassembled WGS sequence"/>
</dbReference>
<feature type="compositionally biased region" description="Low complexity" evidence="1">
    <location>
        <begin position="573"/>
        <end position="584"/>
    </location>
</feature>
<keyword evidence="3" id="KW-1185">Reference proteome</keyword>
<dbReference type="EMBL" id="KV427665">
    <property type="protein sequence ID" value="KZT01422.1"/>
    <property type="molecule type" value="Genomic_DNA"/>
</dbReference>